<organism evidence="8 9">
    <name type="scientific">Halomarina rubra</name>
    <dbReference type="NCBI Taxonomy" id="2071873"/>
    <lineage>
        <taxon>Archaea</taxon>
        <taxon>Methanobacteriati</taxon>
        <taxon>Methanobacteriota</taxon>
        <taxon>Stenosarchaea group</taxon>
        <taxon>Halobacteria</taxon>
        <taxon>Halobacteriales</taxon>
        <taxon>Natronomonadaceae</taxon>
        <taxon>Halomarina</taxon>
    </lineage>
</organism>
<evidence type="ECO:0000256" key="4">
    <source>
        <dbReference type="ARBA" id="ARBA00022989"/>
    </source>
</evidence>
<keyword evidence="9" id="KW-1185">Reference proteome</keyword>
<evidence type="ECO:0000256" key="3">
    <source>
        <dbReference type="ARBA" id="ARBA00022692"/>
    </source>
</evidence>
<proteinExistence type="predicted"/>
<dbReference type="EMBL" id="JBHUDC010000001">
    <property type="protein sequence ID" value="MFD1511874.1"/>
    <property type="molecule type" value="Genomic_DNA"/>
</dbReference>
<evidence type="ECO:0000256" key="1">
    <source>
        <dbReference type="ARBA" id="ARBA00004651"/>
    </source>
</evidence>
<keyword evidence="4 6" id="KW-1133">Transmembrane helix</keyword>
<keyword evidence="3 6" id="KW-0812">Transmembrane</keyword>
<comment type="caution">
    <text evidence="8">The sequence shown here is derived from an EMBL/GenBank/DDBJ whole genome shotgun (WGS) entry which is preliminary data.</text>
</comment>
<dbReference type="PANTHER" id="PTHR30506">
    <property type="entry name" value="INNER MEMBRANE PROTEIN"/>
    <property type="match status" value="1"/>
</dbReference>
<evidence type="ECO:0000256" key="6">
    <source>
        <dbReference type="SAM" id="Phobius"/>
    </source>
</evidence>
<feature type="transmembrane region" description="Helical" evidence="6">
    <location>
        <begin position="34"/>
        <end position="52"/>
    </location>
</feature>
<feature type="domain" description="Glycine transporter" evidence="7">
    <location>
        <begin position="7"/>
        <end position="79"/>
    </location>
</feature>
<feature type="transmembrane region" description="Helical" evidence="6">
    <location>
        <begin position="161"/>
        <end position="187"/>
    </location>
</feature>
<evidence type="ECO:0000259" key="7">
    <source>
        <dbReference type="Pfam" id="PF03458"/>
    </source>
</evidence>
<dbReference type="PANTHER" id="PTHR30506:SF3">
    <property type="entry name" value="UPF0126 INNER MEMBRANE PROTEIN YADS-RELATED"/>
    <property type="match status" value="1"/>
</dbReference>
<comment type="subcellular location">
    <subcellularLocation>
        <location evidence="1">Cell membrane</location>
        <topology evidence="1">Multi-pass membrane protein</topology>
    </subcellularLocation>
</comment>
<dbReference type="Pfam" id="PF03458">
    <property type="entry name" value="Gly_transporter"/>
    <property type="match status" value="2"/>
</dbReference>
<feature type="transmembrane region" description="Helical" evidence="6">
    <location>
        <begin position="119"/>
        <end position="141"/>
    </location>
</feature>
<evidence type="ECO:0000256" key="2">
    <source>
        <dbReference type="ARBA" id="ARBA00022475"/>
    </source>
</evidence>
<keyword evidence="5 6" id="KW-0472">Membrane</keyword>
<gene>
    <name evidence="8" type="ORF">ACFSBT_01105</name>
</gene>
<protein>
    <submittedName>
        <fullName evidence="8">Trimeric intracellular cation channel family protein</fullName>
    </submittedName>
</protein>
<feature type="transmembrane region" description="Helical" evidence="6">
    <location>
        <begin position="89"/>
        <end position="112"/>
    </location>
</feature>
<dbReference type="RefSeq" id="WP_250871855.1">
    <property type="nucleotide sequence ID" value="NZ_JALXFV010000001.1"/>
</dbReference>
<feature type="transmembrane region" description="Helical" evidence="6">
    <location>
        <begin position="64"/>
        <end position="83"/>
    </location>
</feature>
<evidence type="ECO:0000256" key="5">
    <source>
        <dbReference type="ARBA" id="ARBA00023136"/>
    </source>
</evidence>
<reference evidence="8 9" key="1">
    <citation type="journal article" date="2019" name="Int. J. Syst. Evol. Microbiol.">
        <title>The Global Catalogue of Microorganisms (GCM) 10K type strain sequencing project: providing services to taxonomists for standard genome sequencing and annotation.</title>
        <authorList>
            <consortium name="The Broad Institute Genomics Platform"/>
            <consortium name="The Broad Institute Genome Sequencing Center for Infectious Disease"/>
            <person name="Wu L."/>
            <person name="Ma J."/>
        </authorList>
    </citation>
    <scope>NUCLEOTIDE SEQUENCE [LARGE SCALE GENOMIC DNA]</scope>
    <source>
        <strain evidence="8 9">CGMCC 1.12563</strain>
    </source>
</reference>
<evidence type="ECO:0000313" key="8">
    <source>
        <dbReference type="EMBL" id="MFD1511874.1"/>
    </source>
</evidence>
<dbReference type="Proteomes" id="UP001597187">
    <property type="component" value="Unassembled WGS sequence"/>
</dbReference>
<sequence length="204" mass="19980">MVEAFTVMNAVGLLAFAVAGSLKGAEADLDLFGVAVLGVLTALGGGTLRDVLVGRVPASLQSTADVGVALVGVALAVAFVVGSEDVRGHPALVVSDAVGLAAFAATGALVGVDAGLSPFGVVVLATLTGVGGGSLADLLLTRVPVVLREDFYATPAALGGVGYWSATAAGVTADEALLGTAALVFAVRVLAVRGDWRLPTLSAV</sequence>
<accession>A0ABD6ASI3</accession>
<dbReference type="GO" id="GO:0005886">
    <property type="term" value="C:plasma membrane"/>
    <property type="evidence" value="ECO:0007669"/>
    <property type="project" value="UniProtKB-SubCell"/>
</dbReference>
<name>A0ABD6ASI3_9EURY</name>
<evidence type="ECO:0000313" key="9">
    <source>
        <dbReference type="Proteomes" id="UP001597187"/>
    </source>
</evidence>
<dbReference type="InterPro" id="IPR005115">
    <property type="entry name" value="Gly_transporter"/>
</dbReference>
<feature type="domain" description="Glycine transporter" evidence="7">
    <location>
        <begin position="94"/>
        <end position="164"/>
    </location>
</feature>
<dbReference type="AlphaFoldDB" id="A0ABD6ASI3"/>
<keyword evidence="2" id="KW-1003">Cell membrane</keyword>